<evidence type="ECO:0000313" key="3">
    <source>
        <dbReference type="Proteomes" id="UP000533476"/>
    </source>
</evidence>
<sequence length="118" mass="12924">MEKRTEWGQTIIHDEVLAALASRAALSVPGVVQMSQHGLADNLNSLVRHDILARGVRVDESGDGHYDVDLFLMVQYGVKIAQVGRQVADRVNQALKEAVGSYPDHIGIHVEGVRTIEN</sequence>
<dbReference type="EMBL" id="JABBVZ010000022">
    <property type="protein sequence ID" value="NMP22412.1"/>
    <property type="molecule type" value="Genomic_DNA"/>
</dbReference>
<name>A0A7Y0Q2E5_9FIRM</name>
<dbReference type="Pfam" id="PF03780">
    <property type="entry name" value="Asp23"/>
    <property type="match status" value="1"/>
</dbReference>
<comment type="caution">
    <text evidence="2">The sequence shown here is derived from an EMBL/GenBank/DDBJ whole genome shotgun (WGS) entry which is preliminary data.</text>
</comment>
<proteinExistence type="inferred from homology"/>
<dbReference type="Proteomes" id="UP000533476">
    <property type="component" value="Unassembled WGS sequence"/>
</dbReference>
<accession>A0A7Y0Q2E5</accession>
<evidence type="ECO:0000313" key="2">
    <source>
        <dbReference type="EMBL" id="NMP22412.1"/>
    </source>
</evidence>
<organism evidence="2 3">
    <name type="scientific">Sulfobacillus harzensis</name>
    <dbReference type="NCBI Taxonomy" id="2729629"/>
    <lineage>
        <taxon>Bacteria</taxon>
        <taxon>Bacillati</taxon>
        <taxon>Bacillota</taxon>
        <taxon>Clostridia</taxon>
        <taxon>Eubacteriales</taxon>
        <taxon>Clostridiales Family XVII. Incertae Sedis</taxon>
        <taxon>Sulfobacillus</taxon>
    </lineage>
</organism>
<evidence type="ECO:0000256" key="1">
    <source>
        <dbReference type="ARBA" id="ARBA00005721"/>
    </source>
</evidence>
<protein>
    <submittedName>
        <fullName evidence="2">Asp23/Gls24 family envelope stress response protein</fullName>
    </submittedName>
</protein>
<dbReference type="PANTHER" id="PTHR34297:SF2">
    <property type="entry name" value="ASP23_GLS24 FAMILY ENVELOPE STRESS RESPONSE PROTEIN"/>
    <property type="match status" value="1"/>
</dbReference>
<dbReference type="InterPro" id="IPR005531">
    <property type="entry name" value="Asp23"/>
</dbReference>
<keyword evidence="3" id="KW-1185">Reference proteome</keyword>
<comment type="similarity">
    <text evidence="1">Belongs to the asp23 family.</text>
</comment>
<dbReference type="PANTHER" id="PTHR34297">
    <property type="entry name" value="HYPOTHETICAL CYTOSOLIC PROTEIN-RELATED"/>
    <property type="match status" value="1"/>
</dbReference>
<reference evidence="2 3" key="1">
    <citation type="submission" date="2020-04" db="EMBL/GenBank/DDBJ databases">
        <authorList>
            <person name="Zhang R."/>
            <person name="Schippers A."/>
        </authorList>
    </citation>
    <scope>NUCLEOTIDE SEQUENCE [LARGE SCALE GENOMIC DNA]</scope>
    <source>
        <strain evidence="2 3">DSM 109850</strain>
    </source>
</reference>
<gene>
    <name evidence="2" type="ORF">HIJ39_08615</name>
</gene>
<dbReference type="AlphaFoldDB" id="A0A7Y0Q2E5"/>